<keyword evidence="1" id="KW-1133">Transmembrane helix</keyword>
<evidence type="ECO:0000313" key="3">
    <source>
        <dbReference type="Proteomes" id="UP000178367"/>
    </source>
</evidence>
<evidence type="ECO:0000313" key="2">
    <source>
        <dbReference type="EMBL" id="OGF26725.1"/>
    </source>
</evidence>
<feature type="transmembrane region" description="Helical" evidence="1">
    <location>
        <begin position="12"/>
        <end position="34"/>
    </location>
</feature>
<sequence>MLLKINNNQGYTLIELLVTASIMALMSAVAVANYKDYGHSRKLQMAAQVLASDIRMAASYSLSQKKFTALPPRGGWGIYVRRQNPNNIFYILFADSVVPADHRYDGAEFFRQIDLEDGVVIDNIIFHNSLGAGSNVNSASITFEPPHPVVWICDQSGACNAANRGSELEIVLSLGSDARTVKVNASGMVDID</sequence>
<dbReference type="PROSITE" id="PS00409">
    <property type="entry name" value="PROKAR_NTER_METHYL"/>
    <property type="match status" value="1"/>
</dbReference>
<organism evidence="2 3">
    <name type="scientific">Candidatus Falkowbacteria bacterium RIFOXYA2_FULL_47_19</name>
    <dbReference type="NCBI Taxonomy" id="1797994"/>
    <lineage>
        <taxon>Bacteria</taxon>
        <taxon>Candidatus Falkowiibacteriota</taxon>
    </lineage>
</organism>
<dbReference type="InterPro" id="IPR045584">
    <property type="entry name" value="Pilin-like"/>
</dbReference>
<name>A0A1F5SJ60_9BACT</name>
<reference evidence="2 3" key="1">
    <citation type="journal article" date="2016" name="Nat. Commun.">
        <title>Thousands of microbial genomes shed light on interconnected biogeochemical processes in an aquifer system.</title>
        <authorList>
            <person name="Anantharaman K."/>
            <person name="Brown C.T."/>
            <person name="Hug L.A."/>
            <person name="Sharon I."/>
            <person name="Castelle C.J."/>
            <person name="Probst A.J."/>
            <person name="Thomas B.C."/>
            <person name="Singh A."/>
            <person name="Wilkins M.J."/>
            <person name="Karaoz U."/>
            <person name="Brodie E.L."/>
            <person name="Williams K.H."/>
            <person name="Hubbard S.S."/>
            <person name="Banfield J.F."/>
        </authorList>
    </citation>
    <scope>NUCLEOTIDE SEQUENCE [LARGE SCALE GENOMIC DNA]</scope>
</reference>
<evidence type="ECO:0000256" key="1">
    <source>
        <dbReference type="SAM" id="Phobius"/>
    </source>
</evidence>
<keyword evidence="1" id="KW-0472">Membrane</keyword>
<dbReference type="Proteomes" id="UP000178367">
    <property type="component" value="Unassembled WGS sequence"/>
</dbReference>
<comment type="caution">
    <text evidence="2">The sequence shown here is derived from an EMBL/GenBank/DDBJ whole genome shotgun (WGS) entry which is preliminary data.</text>
</comment>
<dbReference type="AlphaFoldDB" id="A0A1F5SJ60"/>
<dbReference type="STRING" id="1797994.A2227_06390"/>
<dbReference type="Pfam" id="PF07963">
    <property type="entry name" value="N_methyl"/>
    <property type="match status" value="1"/>
</dbReference>
<dbReference type="InterPro" id="IPR012902">
    <property type="entry name" value="N_methyl_site"/>
</dbReference>
<proteinExistence type="predicted"/>
<dbReference type="NCBIfam" id="TIGR02532">
    <property type="entry name" value="IV_pilin_GFxxxE"/>
    <property type="match status" value="1"/>
</dbReference>
<dbReference type="SUPFAM" id="SSF54523">
    <property type="entry name" value="Pili subunits"/>
    <property type="match status" value="1"/>
</dbReference>
<gene>
    <name evidence="2" type="ORF">A2227_06390</name>
</gene>
<dbReference type="Gene3D" id="3.30.700.10">
    <property type="entry name" value="Glycoprotein, Type 4 Pilin"/>
    <property type="match status" value="1"/>
</dbReference>
<evidence type="ECO:0008006" key="4">
    <source>
        <dbReference type="Google" id="ProtNLM"/>
    </source>
</evidence>
<keyword evidence="1" id="KW-0812">Transmembrane</keyword>
<accession>A0A1F5SJ60</accession>
<dbReference type="EMBL" id="MFGB01000014">
    <property type="protein sequence ID" value="OGF26725.1"/>
    <property type="molecule type" value="Genomic_DNA"/>
</dbReference>
<protein>
    <recommendedName>
        <fullName evidence="4">General secretion pathway GspH domain-containing protein</fullName>
    </recommendedName>
</protein>